<gene>
    <name evidence="1" type="ORF">UT176_01939</name>
</gene>
<dbReference type="Proteomes" id="UP000244960">
    <property type="component" value="Chromosome I"/>
</dbReference>
<name>A0A2U3REH9_ORITS</name>
<dbReference type="AlphaFoldDB" id="A0A2U3REH9"/>
<protein>
    <submittedName>
        <fullName evidence="1">Uncharacterized protein</fullName>
    </submittedName>
</protein>
<evidence type="ECO:0000313" key="2">
    <source>
        <dbReference type="Proteomes" id="UP000244960"/>
    </source>
</evidence>
<evidence type="ECO:0000313" key="1">
    <source>
        <dbReference type="EMBL" id="SPR11550.1"/>
    </source>
</evidence>
<reference evidence="2" key="1">
    <citation type="submission" date="2018-03" db="EMBL/GenBank/DDBJ databases">
        <authorList>
            <person name="Batty M. E."/>
            <person name="Batty M E."/>
        </authorList>
    </citation>
    <scope>NUCLEOTIDE SEQUENCE [LARGE SCALE GENOMIC DNA]</scope>
</reference>
<organism evidence="1 2">
    <name type="scientific">Orientia tsutsugamushi</name>
    <name type="common">Rickettsia tsutsugamushi</name>
    <dbReference type="NCBI Taxonomy" id="784"/>
    <lineage>
        <taxon>Bacteria</taxon>
        <taxon>Pseudomonadati</taxon>
        <taxon>Pseudomonadota</taxon>
        <taxon>Alphaproteobacteria</taxon>
        <taxon>Rickettsiales</taxon>
        <taxon>Rickettsiaceae</taxon>
        <taxon>Rickettsieae</taxon>
        <taxon>Orientia</taxon>
    </lineage>
</organism>
<proteinExistence type="predicted"/>
<dbReference type="EMBL" id="LS398547">
    <property type="protein sequence ID" value="SPR11550.1"/>
    <property type="molecule type" value="Genomic_DNA"/>
</dbReference>
<sequence length="44" mass="5300">MQRHIKYKEEEKLIFINIYNQSLTLTINIICNICQYNKKIKAKG</sequence>
<accession>A0A2U3REH9</accession>
<dbReference type="RefSeq" id="WP_269189552.1">
    <property type="nucleotide sequence ID" value="NZ_LYMB01000304.1"/>
</dbReference>